<dbReference type="EMBL" id="CACVBS010000031">
    <property type="protein sequence ID" value="CAA7261010.1"/>
    <property type="molecule type" value="Genomic_DNA"/>
</dbReference>
<accession>A0A8S0VTT9</accession>
<evidence type="ECO:0000313" key="1">
    <source>
        <dbReference type="EMBL" id="CAA7261010.1"/>
    </source>
</evidence>
<keyword evidence="2" id="KW-1185">Reference proteome</keyword>
<dbReference type="OrthoDB" id="3069366at2759"/>
<name>A0A8S0VTT9_CYCAE</name>
<gene>
    <name evidence="1" type="ORF">AAE3_LOCUS3103</name>
</gene>
<evidence type="ECO:0000313" key="2">
    <source>
        <dbReference type="Proteomes" id="UP000467700"/>
    </source>
</evidence>
<sequence length="383" mass="42483">MLGYSVEVSWVPRGRHGGGNLLWDVGRGGGHREAQGPNLRCTNRPITVSVMIPQEILDLIIDQLGHNLDDGDSHRSLLACSLTNRAINHRCRKYLFSTIAAPIEPSATVHRPRVLLLTKILKNNPRLTDYVRHLRILQRVTRKAVQEDFTQHFPTVVSILLRDGCRLETLTMPYVHSSSSSISAMYSNMILTVQHAIFDMLRGSTISTIKLSNLTSVPPSILFQSPHLKHLELNEVIFLPCPELADPPGSENVLKLETLIIHRFLSNFLSIFTTTMEGGLKHLDCRIAGLSDAKGFESVLAHSRSSLEELSFSTASNAISLSQCFSSALNLDHYPSLRKLSIGLALIDHARYAAREDSLLLVRPSKPAPLQSLVLSIEPLMSL</sequence>
<reference evidence="1 2" key="1">
    <citation type="submission" date="2020-01" db="EMBL/GenBank/DDBJ databases">
        <authorList>
            <person name="Gupta K D."/>
        </authorList>
    </citation>
    <scope>NUCLEOTIDE SEQUENCE [LARGE SCALE GENOMIC DNA]</scope>
</reference>
<proteinExistence type="predicted"/>
<comment type="caution">
    <text evidence="1">The sequence shown here is derived from an EMBL/GenBank/DDBJ whole genome shotgun (WGS) entry which is preliminary data.</text>
</comment>
<dbReference type="AlphaFoldDB" id="A0A8S0VTT9"/>
<organism evidence="1 2">
    <name type="scientific">Cyclocybe aegerita</name>
    <name type="common">Black poplar mushroom</name>
    <name type="synonym">Agrocybe aegerita</name>
    <dbReference type="NCBI Taxonomy" id="1973307"/>
    <lineage>
        <taxon>Eukaryota</taxon>
        <taxon>Fungi</taxon>
        <taxon>Dikarya</taxon>
        <taxon>Basidiomycota</taxon>
        <taxon>Agaricomycotina</taxon>
        <taxon>Agaricomycetes</taxon>
        <taxon>Agaricomycetidae</taxon>
        <taxon>Agaricales</taxon>
        <taxon>Agaricineae</taxon>
        <taxon>Bolbitiaceae</taxon>
        <taxon>Cyclocybe</taxon>
    </lineage>
</organism>
<protein>
    <submittedName>
        <fullName evidence="1">Uncharacterized protein</fullName>
    </submittedName>
</protein>
<dbReference type="Proteomes" id="UP000467700">
    <property type="component" value="Unassembled WGS sequence"/>
</dbReference>
<dbReference type="SUPFAM" id="SSF52047">
    <property type="entry name" value="RNI-like"/>
    <property type="match status" value="1"/>
</dbReference>